<feature type="transmembrane region" description="Helical" evidence="6">
    <location>
        <begin position="67"/>
        <end position="88"/>
    </location>
</feature>
<proteinExistence type="predicted"/>
<evidence type="ECO:0000256" key="1">
    <source>
        <dbReference type="ARBA" id="ARBA00004651"/>
    </source>
</evidence>
<dbReference type="PANTHER" id="PTHR30086:SF20">
    <property type="entry name" value="ARGININE EXPORTER PROTEIN ARGO-RELATED"/>
    <property type="match status" value="1"/>
</dbReference>
<dbReference type="Proteomes" id="UP000254575">
    <property type="component" value="Unassembled WGS sequence"/>
</dbReference>
<accession>A0A380N1U5</accession>
<feature type="transmembrane region" description="Helical" evidence="6">
    <location>
        <begin position="24"/>
        <end position="46"/>
    </location>
</feature>
<keyword evidence="2" id="KW-1003">Cell membrane</keyword>
<organism evidence="7 8">
    <name type="scientific">Suttonella indologenes</name>
    <dbReference type="NCBI Taxonomy" id="13276"/>
    <lineage>
        <taxon>Bacteria</taxon>
        <taxon>Pseudomonadati</taxon>
        <taxon>Pseudomonadota</taxon>
        <taxon>Gammaproteobacteria</taxon>
        <taxon>Cardiobacteriales</taxon>
        <taxon>Cardiobacteriaceae</taxon>
        <taxon>Suttonella</taxon>
    </lineage>
</organism>
<gene>
    <name evidence="7" type="primary">argO</name>
    <name evidence="7" type="ORF">NCTC10717_01844</name>
</gene>
<dbReference type="Pfam" id="PF01810">
    <property type="entry name" value="LysE"/>
    <property type="match status" value="1"/>
</dbReference>
<keyword evidence="4 6" id="KW-1133">Transmembrane helix</keyword>
<evidence type="ECO:0000256" key="5">
    <source>
        <dbReference type="ARBA" id="ARBA00023136"/>
    </source>
</evidence>
<feature type="transmembrane region" description="Helical" evidence="6">
    <location>
        <begin position="139"/>
        <end position="160"/>
    </location>
</feature>
<evidence type="ECO:0000313" key="7">
    <source>
        <dbReference type="EMBL" id="SUO98103.1"/>
    </source>
</evidence>
<keyword evidence="3 6" id="KW-0812">Transmembrane</keyword>
<evidence type="ECO:0000256" key="6">
    <source>
        <dbReference type="SAM" id="Phobius"/>
    </source>
</evidence>
<evidence type="ECO:0000313" key="8">
    <source>
        <dbReference type="Proteomes" id="UP000254575"/>
    </source>
</evidence>
<evidence type="ECO:0000256" key="4">
    <source>
        <dbReference type="ARBA" id="ARBA00022989"/>
    </source>
</evidence>
<protein>
    <submittedName>
        <fullName evidence="7">Arginine exporter protein ArgO</fullName>
    </submittedName>
</protein>
<dbReference type="GO" id="GO:0005886">
    <property type="term" value="C:plasma membrane"/>
    <property type="evidence" value="ECO:0007669"/>
    <property type="project" value="UniProtKB-SubCell"/>
</dbReference>
<dbReference type="AlphaFoldDB" id="A0A380N1U5"/>
<comment type="subcellular location">
    <subcellularLocation>
        <location evidence="1">Cell membrane</location>
        <topology evidence="1">Multi-pass membrane protein</topology>
    </subcellularLocation>
</comment>
<evidence type="ECO:0000256" key="3">
    <source>
        <dbReference type="ARBA" id="ARBA00022692"/>
    </source>
</evidence>
<dbReference type="PANTHER" id="PTHR30086">
    <property type="entry name" value="ARGININE EXPORTER PROTEIN ARGO"/>
    <property type="match status" value="1"/>
</dbReference>
<evidence type="ECO:0000256" key="2">
    <source>
        <dbReference type="ARBA" id="ARBA00022475"/>
    </source>
</evidence>
<dbReference type="GO" id="GO:0015171">
    <property type="term" value="F:amino acid transmembrane transporter activity"/>
    <property type="evidence" value="ECO:0007669"/>
    <property type="project" value="TreeGrafter"/>
</dbReference>
<dbReference type="RefSeq" id="WP_218564599.1">
    <property type="nucleotide sequence ID" value="NZ_UHIA01000004.1"/>
</dbReference>
<dbReference type="InterPro" id="IPR001123">
    <property type="entry name" value="LeuE-type"/>
</dbReference>
<name>A0A380N1U5_9GAMM</name>
<feature type="transmembrane region" description="Helical" evidence="6">
    <location>
        <begin position="108"/>
        <end position="127"/>
    </location>
</feature>
<keyword evidence="5 6" id="KW-0472">Membrane</keyword>
<sequence length="162" mass="17698">MICACSDALLIQVGVFGLAAIEDLIPSFALLMRYGGAAFLCIYGILRLRSAWQGGESLKIQDGAQAQGLKSTVLTALAITWLNPHVYLDTVMLLGSVASNYRPWQQSFAIGASLASFCFFFSLGYGAASLRRYLARPAVWRIIEVLIGIFMLYLAVHLLFVP</sequence>
<keyword evidence="8" id="KW-1185">Reference proteome</keyword>
<dbReference type="EMBL" id="UHIA01000004">
    <property type="protein sequence ID" value="SUO98103.1"/>
    <property type="molecule type" value="Genomic_DNA"/>
</dbReference>
<reference evidence="7 8" key="1">
    <citation type="submission" date="2018-06" db="EMBL/GenBank/DDBJ databases">
        <authorList>
            <consortium name="Pathogen Informatics"/>
            <person name="Doyle S."/>
        </authorList>
    </citation>
    <scope>NUCLEOTIDE SEQUENCE [LARGE SCALE GENOMIC DNA]</scope>
    <source>
        <strain evidence="7 8">NCTC10717</strain>
    </source>
</reference>